<gene>
    <name evidence="3" type="ORF">Ciccas_010502</name>
</gene>
<evidence type="ECO:0000313" key="3">
    <source>
        <dbReference type="EMBL" id="KAL3310922.1"/>
    </source>
</evidence>
<dbReference type="AlphaFoldDB" id="A0ABD2PTX0"/>
<keyword evidence="4" id="KW-1185">Reference proteome</keyword>
<dbReference type="EMBL" id="JBJKFK010002558">
    <property type="protein sequence ID" value="KAL3310922.1"/>
    <property type="molecule type" value="Genomic_DNA"/>
</dbReference>
<sequence>MPINSKLLPVLIGLGLLAVLKSKSNQQGKSKDNRSRSPSPESGSESKVEDRNESQSNGLWQRQFVPQKRLRVVDRSNKKDNHAGEGKRQHKQHGFQGTGNNRFGSPPPYTAIEHHNCPPHYQSHLFNMMPMHHNMFGPTNGMHMHQLQAQKKRGVADKKHLEETNQSR</sequence>
<feature type="compositionally biased region" description="Basic and acidic residues" evidence="1">
    <location>
        <begin position="44"/>
        <end position="53"/>
    </location>
</feature>
<proteinExistence type="predicted"/>
<feature type="chain" id="PRO_5044845609" evidence="2">
    <location>
        <begin position="23"/>
        <end position="168"/>
    </location>
</feature>
<feature type="region of interest" description="Disordered" evidence="1">
    <location>
        <begin position="146"/>
        <end position="168"/>
    </location>
</feature>
<comment type="caution">
    <text evidence="3">The sequence shown here is derived from an EMBL/GenBank/DDBJ whole genome shotgun (WGS) entry which is preliminary data.</text>
</comment>
<accession>A0ABD2PTX0</accession>
<feature type="region of interest" description="Disordered" evidence="1">
    <location>
        <begin position="23"/>
        <end position="109"/>
    </location>
</feature>
<reference evidence="3 4" key="1">
    <citation type="submission" date="2024-11" db="EMBL/GenBank/DDBJ databases">
        <title>Adaptive evolution of stress response genes in parasites aligns with host niche diversity.</title>
        <authorList>
            <person name="Hahn C."/>
            <person name="Resl P."/>
        </authorList>
    </citation>
    <scope>NUCLEOTIDE SEQUENCE [LARGE SCALE GENOMIC DNA]</scope>
    <source>
        <strain evidence="3">EGGRZ-B1_66</strain>
        <tissue evidence="3">Body</tissue>
    </source>
</reference>
<feature type="compositionally biased region" description="Basic and acidic residues" evidence="1">
    <location>
        <begin position="154"/>
        <end position="168"/>
    </location>
</feature>
<keyword evidence="2" id="KW-0732">Signal</keyword>
<feature type="compositionally biased region" description="Basic and acidic residues" evidence="1">
    <location>
        <begin position="71"/>
        <end position="87"/>
    </location>
</feature>
<name>A0ABD2PTX0_9PLAT</name>
<dbReference type="Proteomes" id="UP001626550">
    <property type="component" value="Unassembled WGS sequence"/>
</dbReference>
<organism evidence="3 4">
    <name type="scientific">Cichlidogyrus casuarinus</name>
    <dbReference type="NCBI Taxonomy" id="1844966"/>
    <lineage>
        <taxon>Eukaryota</taxon>
        <taxon>Metazoa</taxon>
        <taxon>Spiralia</taxon>
        <taxon>Lophotrochozoa</taxon>
        <taxon>Platyhelminthes</taxon>
        <taxon>Monogenea</taxon>
        <taxon>Monopisthocotylea</taxon>
        <taxon>Dactylogyridea</taxon>
        <taxon>Ancyrocephalidae</taxon>
        <taxon>Cichlidogyrus</taxon>
    </lineage>
</organism>
<evidence type="ECO:0000256" key="1">
    <source>
        <dbReference type="SAM" id="MobiDB-lite"/>
    </source>
</evidence>
<feature type="signal peptide" evidence="2">
    <location>
        <begin position="1"/>
        <end position="22"/>
    </location>
</feature>
<evidence type="ECO:0000313" key="4">
    <source>
        <dbReference type="Proteomes" id="UP001626550"/>
    </source>
</evidence>
<evidence type="ECO:0000256" key="2">
    <source>
        <dbReference type="SAM" id="SignalP"/>
    </source>
</evidence>
<protein>
    <submittedName>
        <fullName evidence="3">Uncharacterized protein</fullName>
    </submittedName>
</protein>